<sequence length="430" mass="48767">MSCYSQNSAFSNAPRRVARLAGRLASKLAPWLSGTTRPRSDPRAFPSHGFDIIDDDFQLDEESFPGYSPGIFYPVQLGHIYNGRYQAVTKLGFGSCSTIWLARDLQEHRYITLKFYIHNSLEHRELPFYERLGQVVPSRHAGAARIRKLLSSFKVAGPHGTHIVLVLEAAQMCLAHMDMMFMKGRGFDEGLVRSAVQEMLYGLDFLHTHVQAVHTDIHAGNLLLGAQDDSIFKKLADEEMAHPSCRKPCADRTIYSSRLMKPQVGPLLLSDFGEARLGPGPHAGHIMPVQYRAPEVLLWIQWSYEVDIWSVGLTAWQLLEGKTLFTVKRAEDHISDSVILSQLVAVLGPPPQELLKHNPERSREYWDDDGTWHGIVPIPWEKTMEAAETKLEDKSKFLQFMRRTLAWDPSKRPTARELLDDPWLVEDSEA</sequence>
<dbReference type="InterPro" id="IPR011009">
    <property type="entry name" value="Kinase-like_dom_sf"/>
</dbReference>
<evidence type="ECO:0000256" key="4">
    <source>
        <dbReference type="ARBA" id="ARBA00022741"/>
    </source>
</evidence>
<evidence type="ECO:0000256" key="2">
    <source>
        <dbReference type="ARBA" id="ARBA00022527"/>
    </source>
</evidence>
<dbReference type="InterPro" id="IPR051334">
    <property type="entry name" value="SRPK"/>
</dbReference>
<comment type="caution">
    <text evidence="10">The sequence shown here is derived from an EMBL/GenBank/DDBJ whole genome shotgun (WGS) entry which is preliminary data.</text>
</comment>
<keyword evidence="11" id="KW-1185">Reference proteome</keyword>
<accession>A0A9P7T3Q8</accession>
<protein>
    <recommendedName>
        <fullName evidence="1">non-specific serine/threonine protein kinase</fullName>
        <ecNumber evidence="1">2.7.11.1</ecNumber>
    </recommendedName>
</protein>
<evidence type="ECO:0000256" key="1">
    <source>
        <dbReference type="ARBA" id="ARBA00012513"/>
    </source>
</evidence>
<dbReference type="PROSITE" id="PS50011">
    <property type="entry name" value="PROTEIN_KINASE_DOM"/>
    <property type="match status" value="1"/>
</dbReference>
<evidence type="ECO:0000256" key="3">
    <source>
        <dbReference type="ARBA" id="ARBA00022679"/>
    </source>
</evidence>
<dbReference type="GO" id="GO:0004674">
    <property type="term" value="F:protein serine/threonine kinase activity"/>
    <property type="evidence" value="ECO:0007669"/>
    <property type="project" value="UniProtKB-KW"/>
</dbReference>
<dbReference type="Gene3D" id="1.10.510.10">
    <property type="entry name" value="Transferase(Phosphotransferase) domain 1"/>
    <property type="match status" value="1"/>
</dbReference>
<dbReference type="Proteomes" id="UP000748025">
    <property type="component" value="Unassembled WGS sequence"/>
</dbReference>
<dbReference type="SMART" id="SM00220">
    <property type="entry name" value="S_TKc"/>
    <property type="match status" value="1"/>
</dbReference>
<feature type="domain" description="Protein kinase" evidence="9">
    <location>
        <begin position="85"/>
        <end position="424"/>
    </location>
</feature>
<dbReference type="Gene3D" id="3.30.200.20">
    <property type="entry name" value="Phosphorylase Kinase, domain 1"/>
    <property type="match status" value="1"/>
</dbReference>
<keyword evidence="2" id="KW-0723">Serine/threonine-protein kinase</keyword>
<dbReference type="GO" id="GO:0050684">
    <property type="term" value="P:regulation of mRNA processing"/>
    <property type="evidence" value="ECO:0007669"/>
    <property type="project" value="TreeGrafter"/>
</dbReference>
<name>A0A9P7T3Q8_9HYPO</name>
<keyword evidence="4" id="KW-0547">Nucleotide-binding</keyword>
<organism evidence="10 11">
    <name type="scientific">Claviceps pusilla</name>
    <dbReference type="NCBI Taxonomy" id="123648"/>
    <lineage>
        <taxon>Eukaryota</taxon>
        <taxon>Fungi</taxon>
        <taxon>Dikarya</taxon>
        <taxon>Ascomycota</taxon>
        <taxon>Pezizomycotina</taxon>
        <taxon>Sordariomycetes</taxon>
        <taxon>Hypocreomycetidae</taxon>
        <taxon>Hypocreales</taxon>
        <taxon>Clavicipitaceae</taxon>
        <taxon>Claviceps</taxon>
    </lineage>
</organism>
<evidence type="ECO:0000256" key="6">
    <source>
        <dbReference type="ARBA" id="ARBA00022840"/>
    </source>
</evidence>
<dbReference type="GO" id="GO:0005524">
    <property type="term" value="F:ATP binding"/>
    <property type="evidence" value="ECO:0007669"/>
    <property type="project" value="UniProtKB-KW"/>
</dbReference>
<dbReference type="Pfam" id="PF00069">
    <property type="entry name" value="Pkinase"/>
    <property type="match status" value="1"/>
</dbReference>
<keyword evidence="5" id="KW-0418">Kinase</keyword>
<evidence type="ECO:0000313" key="11">
    <source>
        <dbReference type="Proteomes" id="UP000748025"/>
    </source>
</evidence>
<proteinExistence type="predicted"/>
<evidence type="ECO:0000256" key="5">
    <source>
        <dbReference type="ARBA" id="ARBA00022777"/>
    </source>
</evidence>
<dbReference type="PANTHER" id="PTHR47634:SF9">
    <property type="entry name" value="PROTEIN KINASE DOMAIN-CONTAINING PROTEIN-RELATED"/>
    <property type="match status" value="1"/>
</dbReference>
<dbReference type="AlphaFoldDB" id="A0A9P7T3Q8"/>
<evidence type="ECO:0000256" key="8">
    <source>
        <dbReference type="ARBA" id="ARBA00048679"/>
    </source>
</evidence>
<dbReference type="EMBL" id="SRPW01000058">
    <property type="protein sequence ID" value="KAG6018178.1"/>
    <property type="molecule type" value="Genomic_DNA"/>
</dbReference>
<evidence type="ECO:0000313" key="10">
    <source>
        <dbReference type="EMBL" id="KAG6018178.1"/>
    </source>
</evidence>
<comment type="catalytic activity">
    <reaction evidence="8">
        <text>L-seryl-[protein] + ATP = O-phospho-L-seryl-[protein] + ADP + H(+)</text>
        <dbReference type="Rhea" id="RHEA:17989"/>
        <dbReference type="Rhea" id="RHEA-COMP:9863"/>
        <dbReference type="Rhea" id="RHEA-COMP:11604"/>
        <dbReference type="ChEBI" id="CHEBI:15378"/>
        <dbReference type="ChEBI" id="CHEBI:29999"/>
        <dbReference type="ChEBI" id="CHEBI:30616"/>
        <dbReference type="ChEBI" id="CHEBI:83421"/>
        <dbReference type="ChEBI" id="CHEBI:456216"/>
        <dbReference type="EC" id="2.7.11.1"/>
    </reaction>
</comment>
<comment type="catalytic activity">
    <reaction evidence="7">
        <text>L-threonyl-[protein] + ATP = O-phospho-L-threonyl-[protein] + ADP + H(+)</text>
        <dbReference type="Rhea" id="RHEA:46608"/>
        <dbReference type="Rhea" id="RHEA-COMP:11060"/>
        <dbReference type="Rhea" id="RHEA-COMP:11605"/>
        <dbReference type="ChEBI" id="CHEBI:15378"/>
        <dbReference type="ChEBI" id="CHEBI:30013"/>
        <dbReference type="ChEBI" id="CHEBI:30616"/>
        <dbReference type="ChEBI" id="CHEBI:61977"/>
        <dbReference type="ChEBI" id="CHEBI:456216"/>
        <dbReference type="EC" id="2.7.11.1"/>
    </reaction>
</comment>
<dbReference type="EC" id="2.7.11.1" evidence="1"/>
<gene>
    <name evidence="10" type="ORF">E4U43_007261</name>
</gene>
<dbReference type="GO" id="GO:0000245">
    <property type="term" value="P:spliceosomal complex assembly"/>
    <property type="evidence" value="ECO:0007669"/>
    <property type="project" value="TreeGrafter"/>
</dbReference>
<dbReference type="PANTHER" id="PTHR47634">
    <property type="entry name" value="PROTEIN KINASE DOMAIN-CONTAINING PROTEIN-RELATED"/>
    <property type="match status" value="1"/>
</dbReference>
<dbReference type="SUPFAM" id="SSF56112">
    <property type="entry name" value="Protein kinase-like (PK-like)"/>
    <property type="match status" value="1"/>
</dbReference>
<keyword evidence="3" id="KW-0808">Transferase</keyword>
<reference evidence="10" key="1">
    <citation type="journal article" date="2020" name="bioRxiv">
        <title>Whole genome comparisons of ergot fungi reveals the divergence and evolution of species within the genus Claviceps are the result of varying mechanisms driving genome evolution and host range expansion.</title>
        <authorList>
            <person name="Wyka S.A."/>
            <person name="Mondo S.J."/>
            <person name="Liu M."/>
            <person name="Dettman J."/>
            <person name="Nalam V."/>
            <person name="Broders K.D."/>
        </authorList>
    </citation>
    <scope>NUCLEOTIDE SEQUENCE</scope>
    <source>
        <strain evidence="10">CCC 602</strain>
    </source>
</reference>
<evidence type="ECO:0000259" key="9">
    <source>
        <dbReference type="PROSITE" id="PS50011"/>
    </source>
</evidence>
<dbReference type="OrthoDB" id="5979581at2759"/>
<dbReference type="InterPro" id="IPR000719">
    <property type="entry name" value="Prot_kinase_dom"/>
</dbReference>
<keyword evidence="6" id="KW-0067">ATP-binding</keyword>
<evidence type="ECO:0000256" key="7">
    <source>
        <dbReference type="ARBA" id="ARBA00047899"/>
    </source>
</evidence>